<sequence length="199" mass="20831">MVRKIAPLFLFLTLAWAQTLNCDATEVRFDFAAPSGPVQVVAPDGNTYYRASLPAYLAFLDALPSSGRFLPTQVVGASSGLYVTCTVTTPNRGGGGGTLCGAGTTRCLRLSVTGTLPAPLSNNRVYVLGQVVSGNATSHFPGFASLSSVLAYDGGGLFSIARNTTATLRIWLLVELLGTDAFTGGYSGTLTFTYRLQAD</sequence>
<dbReference type="EMBL" id="JPSL02000032">
    <property type="protein sequence ID" value="KGQ23068.2"/>
    <property type="molecule type" value="Genomic_DNA"/>
</dbReference>
<dbReference type="AlphaFoldDB" id="A0A0A2WTD6"/>
<evidence type="ECO:0000313" key="2">
    <source>
        <dbReference type="EMBL" id="KGQ23068.2"/>
    </source>
</evidence>
<keyword evidence="3" id="KW-1185">Reference proteome</keyword>
<organism evidence="2 3">
    <name type="scientific">Thermus filiformis</name>
    <dbReference type="NCBI Taxonomy" id="276"/>
    <lineage>
        <taxon>Bacteria</taxon>
        <taxon>Thermotogati</taxon>
        <taxon>Deinococcota</taxon>
        <taxon>Deinococci</taxon>
        <taxon>Thermales</taxon>
        <taxon>Thermaceae</taxon>
        <taxon>Thermus</taxon>
    </lineage>
</organism>
<evidence type="ECO:0000313" key="3">
    <source>
        <dbReference type="Proteomes" id="UP000030364"/>
    </source>
</evidence>
<dbReference type="STRING" id="276.THFILI_00625"/>
<reference evidence="2 3" key="1">
    <citation type="journal article" date="2015" name="Genome Announc.">
        <title>Draft Genome Sequence of the Thermophile Thermus filiformis ATCC 43280, Producer of Carotenoid-(Di)glucoside-Branched Fatty Acid (Di)esters and Source of Hyperthermostable Enzymes of Biotechnological Interest.</title>
        <authorList>
            <person name="Mandelli F."/>
            <person name="Oliveira Ramires B."/>
            <person name="Couger M.B."/>
            <person name="Paixao D.A."/>
            <person name="Camilo C.M."/>
            <person name="Polikarpov I."/>
            <person name="Prade R."/>
            <person name="Riano-Pachon D.M."/>
            <person name="Squina F.M."/>
        </authorList>
    </citation>
    <scope>NUCLEOTIDE SEQUENCE [LARGE SCALE GENOMIC DNA]</scope>
    <source>
        <strain evidence="2 3">ATCC 43280</strain>
    </source>
</reference>
<protein>
    <recommendedName>
        <fullName evidence="4">DUF4402 domain-containing protein</fullName>
    </recommendedName>
</protein>
<evidence type="ECO:0008006" key="4">
    <source>
        <dbReference type="Google" id="ProtNLM"/>
    </source>
</evidence>
<keyword evidence="1" id="KW-0732">Signal</keyword>
<feature type="chain" id="PRO_5001996490" description="DUF4402 domain-containing protein" evidence="1">
    <location>
        <begin position="18"/>
        <end position="199"/>
    </location>
</feature>
<comment type="caution">
    <text evidence="2">The sequence shown here is derived from an EMBL/GenBank/DDBJ whole genome shotgun (WGS) entry which is preliminary data.</text>
</comment>
<accession>A0A0A2WTD6</accession>
<name>A0A0A2WTD6_THEFI</name>
<feature type="signal peptide" evidence="1">
    <location>
        <begin position="1"/>
        <end position="17"/>
    </location>
</feature>
<dbReference type="Proteomes" id="UP000030364">
    <property type="component" value="Unassembled WGS sequence"/>
</dbReference>
<proteinExistence type="predicted"/>
<evidence type="ECO:0000256" key="1">
    <source>
        <dbReference type="SAM" id="SignalP"/>
    </source>
</evidence>
<gene>
    <name evidence="2" type="ORF">THFILI_00625</name>
</gene>